<dbReference type="EMBL" id="JACHMP010000001">
    <property type="protein sequence ID" value="MBB5819649.1"/>
    <property type="molecule type" value="Genomic_DNA"/>
</dbReference>
<protein>
    <submittedName>
        <fullName evidence="2">Uncharacterized protein</fullName>
    </submittedName>
</protein>
<evidence type="ECO:0000313" key="3">
    <source>
        <dbReference type="Proteomes" id="UP000540685"/>
    </source>
</evidence>
<dbReference type="PROSITE" id="PS51318">
    <property type="entry name" value="TAT"/>
    <property type="match status" value="1"/>
</dbReference>
<dbReference type="RefSeq" id="WP_184538169.1">
    <property type="nucleotide sequence ID" value="NZ_JACHMP010000001.1"/>
</dbReference>
<proteinExistence type="predicted"/>
<feature type="chain" id="PRO_5038496147" evidence="1">
    <location>
        <begin position="30"/>
        <end position="165"/>
    </location>
</feature>
<dbReference type="InterPro" id="IPR006311">
    <property type="entry name" value="TAT_signal"/>
</dbReference>
<comment type="caution">
    <text evidence="2">The sequence shown here is derived from an EMBL/GenBank/DDBJ whole genome shotgun (WGS) entry which is preliminary data.</text>
</comment>
<evidence type="ECO:0000313" key="2">
    <source>
        <dbReference type="EMBL" id="MBB5819649.1"/>
    </source>
</evidence>
<keyword evidence="1" id="KW-0732">Signal</keyword>
<accession>A0A7W9IF94</accession>
<name>A0A7W9IF94_9ACTN</name>
<evidence type="ECO:0000256" key="1">
    <source>
        <dbReference type="SAM" id="SignalP"/>
    </source>
</evidence>
<reference evidence="2 3" key="1">
    <citation type="submission" date="2020-08" db="EMBL/GenBank/DDBJ databases">
        <title>Sequencing the genomes of 1000 actinobacteria strains.</title>
        <authorList>
            <person name="Klenk H.-P."/>
        </authorList>
    </citation>
    <scope>NUCLEOTIDE SEQUENCE [LARGE SCALE GENOMIC DNA]</scope>
    <source>
        <strain evidence="2 3">DSM 46887</strain>
    </source>
</reference>
<keyword evidence="3" id="KW-1185">Reference proteome</keyword>
<sequence>MNPTRALLAGAALAGSLLAGGLAAPAATAATVPAAAPVPAAPLSAPAVSAALGGKHFFGPYHSAFGGGESFGKRSYFKGYWVKTGGRYWFYGDLVDRDRDRHYSYVWFRWHDRSGHHTKVFKTFRHAGFAEFGGFRTSKGFDDFKIRVCEGTDKFDDCGGWGDAF</sequence>
<feature type="signal peptide" evidence="1">
    <location>
        <begin position="1"/>
        <end position="29"/>
    </location>
</feature>
<dbReference type="Proteomes" id="UP000540685">
    <property type="component" value="Unassembled WGS sequence"/>
</dbReference>
<gene>
    <name evidence="2" type="ORF">F4562_002711</name>
</gene>
<organism evidence="2 3">
    <name type="scientific">Streptosporangium becharense</name>
    <dbReference type="NCBI Taxonomy" id="1816182"/>
    <lineage>
        <taxon>Bacteria</taxon>
        <taxon>Bacillati</taxon>
        <taxon>Actinomycetota</taxon>
        <taxon>Actinomycetes</taxon>
        <taxon>Streptosporangiales</taxon>
        <taxon>Streptosporangiaceae</taxon>
        <taxon>Streptosporangium</taxon>
    </lineage>
</organism>
<dbReference type="AlphaFoldDB" id="A0A7W9IF94"/>